<dbReference type="SUPFAM" id="SSF56801">
    <property type="entry name" value="Acetyl-CoA synthetase-like"/>
    <property type="match status" value="1"/>
</dbReference>
<keyword evidence="2 4" id="KW-0436">Ligase</keyword>
<sequence>MSSIVHELRTVVDLLEERNRLTPERIAFTYREGDQETVLTYRELAIQSKKQAASLAAFTRPGDKVALLHNSGIQFIISFFACLYSRTVVVPLEIPKPSENLSRLQYAVRMSGAEAVLTTRALLNHISALLDDEEELLALQWIAADELPDIPFLGEEADRHEAAFIQFTSGTTSTSKGVILTHDNLLHNVGNVTRKFGLTEQDTAVIWLPLYHNLGLIGGVLAPLFAGFPVHLVSPQEILRRPALWLELITQKQATISGGPNFAFDLCLAHVDPEAGYPLNLSSWEIAFCGAEPVRSRTIEGFSRKFAPYGFKRSAMYPCYGLAESTLIVSGGKRDAEPLLLHCDPAGLEQNLVTEVPPSADSRTLVSCGAPVEDQDLVIVEPGTRTELPENAIGEIWLRSRSIAMGYLNDRLRTAETFEHVLENGDGGYLRTGDTGFLRNGELYIVGRIKNLLIVRGKNFYSNDLEAFVQSFHPGFQAGAVFAVDMEDEEQVVVLQEVEGELAEAGQEMLVKQIRHELARAYGFTPFEVVLLASGSLPKTVSGKVKHYECKQAYLGSSLSLYYAESAAAGGEAE</sequence>
<dbReference type="PANTHER" id="PTHR22754">
    <property type="entry name" value="DISCO-INTERACTING PROTEIN 2 DIP2 -RELATED"/>
    <property type="match status" value="1"/>
</dbReference>
<dbReference type="InterPro" id="IPR020845">
    <property type="entry name" value="AMP-binding_CS"/>
</dbReference>
<dbReference type="InterPro" id="IPR042099">
    <property type="entry name" value="ANL_N_sf"/>
</dbReference>
<dbReference type="CDD" id="cd05931">
    <property type="entry name" value="FAAL"/>
    <property type="match status" value="1"/>
</dbReference>
<protein>
    <submittedName>
        <fullName evidence="4">Fatty acyl-AMP ligase</fullName>
    </submittedName>
</protein>
<evidence type="ECO:0000256" key="2">
    <source>
        <dbReference type="ARBA" id="ARBA00022598"/>
    </source>
</evidence>
<evidence type="ECO:0000313" key="4">
    <source>
        <dbReference type="EMBL" id="NQX44118.1"/>
    </source>
</evidence>
<dbReference type="GO" id="GO:0016874">
    <property type="term" value="F:ligase activity"/>
    <property type="evidence" value="ECO:0007669"/>
    <property type="project" value="UniProtKB-KW"/>
</dbReference>
<comment type="caution">
    <text evidence="4">The sequence shown here is derived from an EMBL/GenBank/DDBJ whole genome shotgun (WGS) entry which is preliminary data.</text>
</comment>
<dbReference type="InterPro" id="IPR040097">
    <property type="entry name" value="FAAL/FAAC"/>
</dbReference>
<dbReference type="Proteomes" id="UP000711047">
    <property type="component" value="Unassembled WGS sequence"/>
</dbReference>
<evidence type="ECO:0000313" key="5">
    <source>
        <dbReference type="Proteomes" id="UP000711047"/>
    </source>
</evidence>
<comment type="similarity">
    <text evidence="1">Belongs to the ATP-dependent AMP-binding enzyme family.</text>
</comment>
<dbReference type="Pfam" id="PF00501">
    <property type="entry name" value="AMP-binding"/>
    <property type="match status" value="1"/>
</dbReference>
<dbReference type="InterPro" id="IPR000873">
    <property type="entry name" value="AMP-dep_synth/lig_dom"/>
</dbReference>
<reference evidence="4 5" key="1">
    <citation type="submission" date="2020-05" db="EMBL/GenBank/DDBJ databases">
        <title>Paenibacillus glebae, sp. nov., Paenibacillus humi sp. nov., Paenibacillus pedi sp. nov., Paenibacillus terrestris sp. nov. and Paenibacillus terricola sp. nov., isolated from a forest top soil sample.</title>
        <authorList>
            <person name="Qi S."/>
            <person name="Carlier A."/>
            <person name="Cnockaert M."/>
            <person name="Vandamme P."/>
        </authorList>
    </citation>
    <scope>NUCLEOTIDE SEQUENCE [LARGE SCALE GENOMIC DNA]</scope>
    <source>
        <strain evidence="4 5">LMG 29502</strain>
    </source>
</reference>
<name>A0ABX2DJ82_9BACL</name>
<dbReference type="InterPro" id="IPR045851">
    <property type="entry name" value="AMP-bd_C_sf"/>
</dbReference>
<dbReference type="Gene3D" id="3.40.50.12780">
    <property type="entry name" value="N-terminal domain of ligase-like"/>
    <property type="match status" value="1"/>
</dbReference>
<evidence type="ECO:0000256" key="1">
    <source>
        <dbReference type="ARBA" id="ARBA00006432"/>
    </source>
</evidence>
<dbReference type="RefSeq" id="WP_173126996.1">
    <property type="nucleotide sequence ID" value="NZ_JABMKX010000001.1"/>
</dbReference>
<feature type="domain" description="AMP-dependent synthetase/ligase" evidence="3">
    <location>
        <begin position="15"/>
        <end position="408"/>
    </location>
</feature>
<keyword evidence="5" id="KW-1185">Reference proteome</keyword>
<dbReference type="PANTHER" id="PTHR22754:SF32">
    <property type="entry name" value="DISCO-INTERACTING PROTEIN 2"/>
    <property type="match status" value="1"/>
</dbReference>
<accession>A0ABX2DJ82</accession>
<gene>
    <name evidence="4" type="ORF">HQN87_02140</name>
</gene>
<organism evidence="4 5">
    <name type="scientific">Paenibacillus tritici</name>
    <dbReference type="NCBI Taxonomy" id="1873425"/>
    <lineage>
        <taxon>Bacteria</taxon>
        <taxon>Bacillati</taxon>
        <taxon>Bacillota</taxon>
        <taxon>Bacilli</taxon>
        <taxon>Bacillales</taxon>
        <taxon>Paenibacillaceae</taxon>
        <taxon>Paenibacillus</taxon>
    </lineage>
</organism>
<dbReference type="EMBL" id="JABMKX010000001">
    <property type="protein sequence ID" value="NQX44118.1"/>
    <property type="molecule type" value="Genomic_DNA"/>
</dbReference>
<dbReference type="PROSITE" id="PS00455">
    <property type="entry name" value="AMP_BINDING"/>
    <property type="match status" value="1"/>
</dbReference>
<proteinExistence type="inferred from homology"/>
<evidence type="ECO:0000259" key="3">
    <source>
        <dbReference type="Pfam" id="PF00501"/>
    </source>
</evidence>
<dbReference type="Gene3D" id="3.30.300.30">
    <property type="match status" value="1"/>
</dbReference>